<evidence type="ECO:0000313" key="2">
    <source>
        <dbReference type="EMBL" id="KAG7096398.1"/>
    </source>
</evidence>
<keyword evidence="3" id="KW-1185">Reference proteome</keyword>
<accession>A0A9P7UXE5</accession>
<keyword evidence="1" id="KW-0472">Membrane</keyword>
<name>A0A9P7UXE5_9AGAR</name>
<organism evidence="2 3">
    <name type="scientific">Marasmius oreades</name>
    <name type="common">fairy-ring Marasmius</name>
    <dbReference type="NCBI Taxonomy" id="181124"/>
    <lineage>
        <taxon>Eukaryota</taxon>
        <taxon>Fungi</taxon>
        <taxon>Dikarya</taxon>
        <taxon>Basidiomycota</taxon>
        <taxon>Agaricomycotina</taxon>
        <taxon>Agaricomycetes</taxon>
        <taxon>Agaricomycetidae</taxon>
        <taxon>Agaricales</taxon>
        <taxon>Marasmiineae</taxon>
        <taxon>Marasmiaceae</taxon>
        <taxon>Marasmius</taxon>
    </lineage>
</organism>
<dbReference type="OrthoDB" id="3032844at2759"/>
<proteinExistence type="predicted"/>
<gene>
    <name evidence="2" type="ORF">E1B28_003841</name>
</gene>
<dbReference type="Proteomes" id="UP001049176">
    <property type="component" value="Chromosome 2"/>
</dbReference>
<feature type="transmembrane region" description="Helical" evidence="1">
    <location>
        <begin position="297"/>
        <end position="318"/>
    </location>
</feature>
<sequence>MSTSPDTGRGFGNTLSGGIQDVSALLPLLGTEQCERHVGSALDKGFLYAAATPLSIFGSLGIVKTAFATVLATTTYPFRGANWLADAGFASTGTVSSLVTIQNGTVEYGAENCLRQLLDDQHIGDPELISSVDWSGWERRVVDAEANSTKRVVPWNLKLILASALGSMISMTPYLYLISSTWGEPLAWLFPALRSFGSFLCVVCIQLALQLRIHRIVQSRLLLMKFQKRSPSNNTGPKTLENELHAYFFGHDSKASFLSLVHLRPRIGDLERASCKGNSDCDEMERQHAATLLSFDWLLFLYQVMIIIGMGMVVAGYIGCFNLVGSVDIVSGPYVWVGLESLLSLVRISLWGLNPAWDESTGLRLSLRLISKDMPAPPETEDSDKGASLSYFPLITSPTPIDFVEKRRHHPNFRGVTFVAHPESEFLGAATSYTGPLNRFKSDDISSLLYAVLNLGTAKKVLCTVVVLAHSRASICLVFDDAHSWAISSTYKLLPGTTTLLVTFEDIIEETSILIPREVYDMVSSHARNLASRFFGLPRTELAIKWDLTTIQANSMSSDERIVVDSLTAHDKQYRATKIENWTQKIVFMRRRRRILEHLKDTAESTMSENSSLVHKLHLFLFESFILEMDLCLQDHEFAERRASDRSLIRRLAPEWTLGMQQRISEEMQMIESLCPDPDHLPFVIWNELQSGLQMLRESEDFVKVLRWMGDYVRNLKMPLESVKPPPVYFEDALGGRSLFVLWARISGAWVSDATEKAKFEQEFHFALLRLKTLLTRGFSRSAVAGDVLCSSSCFFKPYLAMDEVSDYHLFGLSRSNAPCVLQLGPEDPKSTLGQLASLDTMHQLTTLDVVHVPTTPEFPDLLLGVLEKHTNIVALSCPRLLDDALKTQLIQERVFKNREMWKEKASQRNAEFQYLVGFEADNPFGVEEQSNPAWELMAMSRTEPEEEVAKTLTAEQDVLCLHEGRVECLILVYTPTSGRVTFTFRALAEDYDEGTWKADGVQVEVRLKGGAETEWTYVTESRRDSLALDKPLQVVVELGKGDYEVRIRLSKSYSPDDFFGGNVVKLQGLMGADFLSDSRVGS</sequence>
<feature type="transmembrane region" description="Helical" evidence="1">
    <location>
        <begin position="188"/>
        <end position="209"/>
    </location>
</feature>
<protein>
    <submittedName>
        <fullName evidence="2">Uncharacterized protein</fullName>
    </submittedName>
</protein>
<dbReference type="AlphaFoldDB" id="A0A9P7UXE5"/>
<keyword evidence="1" id="KW-0812">Transmembrane</keyword>
<feature type="transmembrane region" description="Helical" evidence="1">
    <location>
        <begin position="159"/>
        <end position="176"/>
    </location>
</feature>
<evidence type="ECO:0000256" key="1">
    <source>
        <dbReference type="SAM" id="Phobius"/>
    </source>
</evidence>
<dbReference type="RefSeq" id="XP_043012868.1">
    <property type="nucleotide sequence ID" value="XM_043148276.1"/>
</dbReference>
<comment type="caution">
    <text evidence="2">The sequence shown here is derived from an EMBL/GenBank/DDBJ whole genome shotgun (WGS) entry which is preliminary data.</text>
</comment>
<keyword evidence="1" id="KW-1133">Transmembrane helix</keyword>
<dbReference type="KEGG" id="more:E1B28_003841"/>
<evidence type="ECO:0000313" key="3">
    <source>
        <dbReference type="Proteomes" id="UP001049176"/>
    </source>
</evidence>
<dbReference type="GeneID" id="66072917"/>
<reference evidence="2" key="1">
    <citation type="journal article" date="2021" name="Genome Biol. Evol.">
        <title>The assembled and annotated genome of the fairy-ring fungus Marasmius oreades.</title>
        <authorList>
            <person name="Hiltunen M."/>
            <person name="Ament-Velasquez S.L."/>
            <person name="Johannesson H."/>
        </authorList>
    </citation>
    <scope>NUCLEOTIDE SEQUENCE</scope>
    <source>
        <strain evidence="2">03SP1</strain>
    </source>
</reference>
<dbReference type="EMBL" id="CM032182">
    <property type="protein sequence ID" value="KAG7096398.1"/>
    <property type="molecule type" value="Genomic_DNA"/>
</dbReference>